<dbReference type="InterPro" id="IPR009057">
    <property type="entry name" value="Homeodomain-like_sf"/>
</dbReference>
<feature type="domain" description="HTH araC/xylS-type" evidence="4">
    <location>
        <begin position="207"/>
        <end position="305"/>
    </location>
</feature>
<dbReference type="CDD" id="cd02208">
    <property type="entry name" value="cupin_RmlC-like"/>
    <property type="match status" value="1"/>
</dbReference>
<dbReference type="Gene3D" id="2.60.120.10">
    <property type="entry name" value="Jelly Rolls"/>
    <property type="match status" value="1"/>
</dbReference>
<keyword evidence="2" id="KW-0238">DNA-binding</keyword>
<evidence type="ECO:0000256" key="1">
    <source>
        <dbReference type="ARBA" id="ARBA00023015"/>
    </source>
</evidence>
<dbReference type="PANTHER" id="PTHR43280">
    <property type="entry name" value="ARAC-FAMILY TRANSCRIPTIONAL REGULATOR"/>
    <property type="match status" value="1"/>
</dbReference>
<keyword evidence="6" id="KW-1185">Reference proteome</keyword>
<dbReference type="RefSeq" id="WP_379319132.1">
    <property type="nucleotide sequence ID" value="NZ_JBHTLM010000006.1"/>
</dbReference>
<dbReference type="InterPro" id="IPR037923">
    <property type="entry name" value="HTH-like"/>
</dbReference>
<keyword evidence="1" id="KW-0805">Transcription regulation</keyword>
<reference evidence="6" key="1">
    <citation type="journal article" date="2019" name="Int. J. Syst. Evol. Microbiol.">
        <title>The Global Catalogue of Microorganisms (GCM) 10K type strain sequencing project: providing services to taxonomists for standard genome sequencing and annotation.</title>
        <authorList>
            <consortium name="The Broad Institute Genomics Platform"/>
            <consortium name="The Broad Institute Genome Sequencing Center for Infectious Disease"/>
            <person name="Wu L."/>
            <person name="Ma J."/>
        </authorList>
    </citation>
    <scope>NUCLEOTIDE SEQUENCE [LARGE SCALE GENOMIC DNA]</scope>
    <source>
        <strain evidence="6">CCUG 59189</strain>
    </source>
</reference>
<organism evidence="5 6">
    <name type="scientific">Paenibacillus puldeungensis</name>
    <dbReference type="NCBI Taxonomy" id="696536"/>
    <lineage>
        <taxon>Bacteria</taxon>
        <taxon>Bacillati</taxon>
        <taxon>Bacillota</taxon>
        <taxon>Bacilli</taxon>
        <taxon>Bacillales</taxon>
        <taxon>Paenibacillaceae</taxon>
        <taxon>Paenibacillus</taxon>
    </lineage>
</organism>
<dbReference type="SUPFAM" id="SSF46689">
    <property type="entry name" value="Homeodomain-like"/>
    <property type="match status" value="2"/>
</dbReference>
<dbReference type="InterPro" id="IPR014710">
    <property type="entry name" value="RmlC-like_jellyroll"/>
</dbReference>
<evidence type="ECO:0000256" key="2">
    <source>
        <dbReference type="ARBA" id="ARBA00023125"/>
    </source>
</evidence>
<sequence length="326" mass="37937">MKKSLELLEFLGEPVSRDMKETLAHGSRQFRMSVHMTRVPSINNVVLYSHWHEELELLFLAKGSALFHIGQEKVTVRSGEVVFIPPNLLHSASRLDQEEIVFYAVLVHFNFLSSLENDQIQQQYILPIFMQNRRYPKLITREMDEELHIYPLLEEIRDAYQQESLGYELLVKAKLLEILYRLQKCAIHADADLDIGESRNSNSLQAKKVLAYVQQNYGKRITLADMAQHVNLSPAYFCRFMKKQFDLSPMDFLNEYRIAEAISLMETTDKKMTEIAELTGFCNVNRFTETFKNFYGCTPAYYRKAIRNHAGDGQHAVRCDTDLKSY</sequence>
<proteinExistence type="predicted"/>
<evidence type="ECO:0000256" key="3">
    <source>
        <dbReference type="ARBA" id="ARBA00023163"/>
    </source>
</evidence>
<dbReference type="InterPro" id="IPR020449">
    <property type="entry name" value="Tscrpt_reg_AraC-type_HTH"/>
</dbReference>
<gene>
    <name evidence="5" type="ORF">ACFQ3W_10255</name>
</gene>
<dbReference type="SUPFAM" id="SSF51215">
    <property type="entry name" value="Regulatory protein AraC"/>
    <property type="match status" value="1"/>
</dbReference>
<dbReference type="Gene3D" id="1.10.10.60">
    <property type="entry name" value="Homeodomain-like"/>
    <property type="match status" value="2"/>
</dbReference>
<evidence type="ECO:0000259" key="4">
    <source>
        <dbReference type="PROSITE" id="PS01124"/>
    </source>
</evidence>
<dbReference type="InterPro" id="IPR003313">
    <property type="entry name" value="AraC-bd"/>
</dbReference>
<accession>A0ABW3RXM9</accession>
<dbReference type="PRINTS" id="PR00032">
    <property type="entry name" value="HTHARAC"/>
</dbReference>
<comment type="caution">
    <text evidence="5">The sequence shown here is derived from an EMBL/GenBank/DDBJ whole genome shotgun (WGS) entry which is preliminary data.</text>
</comment>
<name>A0ABW3RXM9_9BACL</name>
<dbReference type="Pfam" id="PF12833">
    <property type="entry name" value="HTH_18"/>
    <property type="match status" value="1"/>
</dbReference>
<evidence type="ECO:0000313" key="5">
    <source>
        <dbReference type="EMBL" id="MFD1176680.1"/>
    </source>
</evidence>
<dbReference type="InterPro" id="IPR018062">
    <property type="entry name" value="HTH_AraC-typ_CS"/>
</dbReference>
<dbReference type="Proteomes" id="UP001597262">
    <property type="component" value="Unassembled WGS sequence"/>
</dbReference>
<dbReference type="EMBL" id="JBHTLM010000006">
    <property type="protein sequence ID" value="MFD1176680.1"/>
    <property type="molecule type" value="Genomic_DNA"/>
</dbReference>
<dbReference type="PROSITE" id="PS01124">
    <property type="entry name" value="HTH_ARAC_FAMILY_2"/>
    <property type="match status" value="1"/>
</dbReference>
<dbReference type="PROSITE" id="PS00041">
    <property type="entry name" value="HTH_ARAC_FAMILY_1"/>
    <property type="match status" value="1"/>
</dbReference>
<dbReference type="SMART" id="SM00342">
    <property type="entry name" value="HTH_ARAC"/>
    <property type="match status" value="1"/>
</dbReference>
<dbReference type="InterPro" id="IPR018060">
    <property type="entry name" value="HTH_AraC"/>
</dbReference>
<evidence type="ECO:0000313" key="6">
    <source>
        <dbReference type="Proteomes" id="UP001597262"/>
    </source>
</evidence>
<keyword evidence="3" id="KW-0804">Transcription</keyword>
<dbReference type="PANTHER" id="PTHR43280:SF2">
    <property type="entry name" value="HTH-TYPE TRANSCRIPTIONAL REGULATOR EXSA"/>
    <property type="match status" value="1"/>
</dbReference>
<dbReference type="Pfam" id="PF02311">
    <property type="entry name" value="AraC_binding"/>
    <property type="match status" value="1"/>
</dbReference>
<protein>
    <submittedName>
        <fullName evidence="5">Helix-turn-helix domain-containing protein</fullName>
    </submittedName>
</protein>